<dbReference type="STRING" id="1548547.BA177_13085"/>
<dbReference type="InterPro" id="IPR004218">
    <property type="entry name" value="GSHS_ATP-bd"/>
</dbReference>
<accession>A0A193LHL9</accession>
<proteinExistence type="predicted"/>
<dbReference type="OrthoDB" id="3373978at2"/>
<evidence type="ECO:0000313" key="3">
    <source>
        <dbReference type="Proteomes" id="UP000092695"/>
    </source>
</evidence>
<feature type="domain" description="Prokaryotic glutathione synthetase ATP-binding" evidence="1">
    <location>
        <begin position="134"/>
        <end position="240"/>
    </location>
</feature>
<dbReference type="SUPFAM" id="SSF56059">
    <property type="entry name" value="Glutathione synthetase ATP-binding domain-like"/>
    <property type="match status" value="1"/>
</dbReference>
<dbReference type="Gene3D" id="3.30.470.20">
    <property type="entry name" value="ATP-grasp fold, B domain"/>
    <property type="match status" value="1"/>
</dbReference>
<dbReference type="PANTHER" id="PTHR39217:SF1">
    <property type="entry name" value="GLUTATHIONE SYNTHETASE"/>
    <property type="match status" value="1"/>
</dbReference>
<dbReference type="GO" id="GO:0004363">
    <property type="term" value="F:glutathione synthase activity"/>
    <property type="evidence" value="ECO:0007669"/>
    <property type="project" value="InterPro"/>
</dbReference>
<dbReference type="InterPro" id="IPR053191">
    <property type="entry name" value="DcsG_Biosynth_Enzyme"/>
</dbReference>
<evidence type="ECO:0000313" key="2">
    <source>
        <dbReference type="EMBL" id="ANO52007.1"/>
    </source>
</evidence>
<protein>
    <recommendedName>
        <fullName evidence="1">Prokaryotic glutathione synthetase ATP-binding domain-containing protein</fullName>
    </recommendedName>
</protein>
<dbReference type="PANTHER" id="PTHR39217">
    <property type="match status" value="1"/>
</dbReference>
<dbReference type="KEGG" id="woc:BA177_13085"/>
<name>A0A193LHL9_9GAMM</name>
<dbReference type="Pfam" id="PF02955">
    <property type="entry name" value="GSH-S_ATP"/>
    <property type="match status" value="1"/>
</dbReference>
<dbReference type="AlphaFoldDB" id="A0A193LHL9"/>
<dbReference type="RefSeq" id="WP_068616899.1">
    <property type="nucleotide sequence ID" value="NZ_CP016268.1"/>
</dbReference>
<sequence>MSTDGSRRCAFLTMDNTEGWSIDADLAIAPLQAKGWRVEVLPWRSERDDWASFDGVYVGTPWDYPDDPQTFLQALQRIEASGTVLANPLSLLRWNLAKTYLRDLESRGVAIVPTEWLDTLTEPLLNGLHDKLDSERIVIKPVISTNASNTFLLEREISPEIRAILLDTFAARPCMAQPFVAAIQSEGEYSLFYIGGEMSHAIRKVPKPADFRVQEEHGARILAVDVEPALQQTADQLMQLIKPMPLYARADFVRAADGRFLLMELELIEPSLYLRMVDAAPERFAVAFDHYVQSRSEK</sequence>
<dbReference type="GO" id="GO:0005524">
    <property type="term" value="F:ATP binding"/>
    <property type="evidence" value="ECO:0007669"/>
    <property type="project" value="InterPro"/>
</dbReference>
<evidence type="ECO:0000259" key="1">
    <source>
        <dbReference type="Pfam" id="PF02955"/>
    </source>
</evidence>
<dbReference type="EMBL" id="CP016268">
    <property type="protein sequence ID" value="ANO52007.1"/>
    <property type="molecule type" value="Genomic_DNA"/>
</dbReference>
<keyword evidence="3" id="KW-1185">Reference proteome</keyword>
<gene>
    <name evidence="2" type="ORF">BA177_13085</name>
</gene>
<dbReference type="Proteomes" id="UP000092695">
    <property type="component" value="Chromosome"/>
</dbReference>
<reference evidence="2 3" key="1">
    <citation type="submission" date="2016-06" db="EMBL/GenBank/DDBJ databases">
        <title>Complete genome sequence of a deep-branching marine Gamma Proteobacterium Woeseia oceani type strain XK5.</title>
        <authorList>
            <person name="Mu D."/>
            <person name="Du Z."/>
        </authorList>
    </citation>
    <scope>NUCLEOTIDE SEQUENCE [LARGE SCALE GENOMIC DNA]</scope>
    <source>
        <strain evidence="2 3">XK5</strain>
    </source>
</reference>
<organism evidence="2 3">
    <name type="scientific">Woeseia oceani</name>
    <dbReference type="NCBI Taxonomy" id="1548547"/>
    <lineage>
        <taxon>Bacteria</taxon>
        <taxon>Pseudomonadati</taxon>
        <taxon>Pseudomonadota</taxon>
        <taxon>Gammaproteobacteria</taxon>
        <taxon>Woeseiales</taxon>
        <taxon>Woeseiaceae</taxon>
        <taxon>Woeseia</taxon>
    </lineage>
</organism>